<accession>A0ABX8QXN8</accession>
<dbReference type="InterPro" id="IPR050407">
    <property type="entry name" value="Geranylgeranyl_reductase"/>
</dbReference>
<evidence type="ECO:0000313" key="2">
    <source>
        <dbReference type="EMBL" id="QXJ23388.1"/>
    </source>
</evidence>
<dbReference type="EMBL" id="CP059572">
    <property type="protein sequence ID" value="QXJ23388.1"/>
    <property type="molecule type" value="Genomic_DNA"/>
</dbReference>
<dbReference type="Proteomes" id="UP001049518">
    <property type="component" value="Chromosome"/>
</dbReference>
<dbReference type="RefSeq" id="WP_231329076.1">
    <property type="nucleotide sequence ID" value="NZ_CP059572.1"/>
</dbReference>
<dbReference type="SUPFAM" id="SSF51905">
    <property type="entry name" value="FAD/NAD(P)-binding domain"/>
    <property type="match status" value="1"/>
</dbReference>
<evidence type="ECO:0000313" key="3">
    <source>
        <dbReference type="Proteomes" id="UP001049518"/>
    </source>
</evidence>
<feature type="domain" description="FAD-binding" evidence="1">
    <location>
        <begin position="2"/>
        <end position="173"/>
    </location>
</feature>
<name>A0ABX8QXN8_9ACTN</name>
<gene>
    <name evidence="2" type="ORF">AGRA3207_004535</name>
</gene>
<dbReference type="Gene3D" id="3.50.50.60">
    <property type="entry name" value="FAD/NAD(P)-binding domain"/>
    <property type="match status" value="1"/>
</dbReference>
<dbReference type="PRINTS" id="PR00420">
    <property type="entry name" value="RNGMNOXGNASE"/>
</dbReference>
<dbReference type="InterPro" id="IPR002938">
    <property type="entry name" value="FAD-bd"/>
</dbReference>
<dbReference type="PANTHER" id="PTHR42685">
    <property type="entry name" value="GERANYLGERANYL DIPHOSPHATE REDUCTASE"/>
    <property type="match status" value="1"/>
</dbReference>
<dbReference type="PANTHER" id="PTHR42685:SF22">
    <property type="entry name" value="CONDITIONED MEDIUM FACTOR RECEPTOR 1"/>
    <property type="match status" value="1"/>
</dbReference>
<organism evidence="2 3">
    <name type="scientific">Actinomadura graeca</name>
    <dbReference type="NCBI Taxonomy" id="2750812"/>
    <lineage>
        <taxon>Bacteria</taxon>
        <taxon>Bacillati</taxon>
        <taxon>Actinomycetota</taxon>
        <taxon>Actinomycetes</taxon>
        <taxon>Streptosporangiales</taxon>
        <taxon>Thermomonosporaceae</taxon>
        <taxon>Actinomadura</taxon>
    </lineage>
</organism>
<keyword evidence="3" id="KW-1185">Reference proteome</keyword>
<sequence>MYDVIVVGARISGSAVALLLAERGYRVALIDRARFPSPTSSATNLIHPPGVLRLRRWGVLDALAGHATPRLTRYSLRSGTARLEAALPVVDGADHALSPPRLQLDHALVRRAVDAGAELCEGVSVQDLLRSGDGTVVGVAGTSKGAGRFTGKAALVIGADGKNSTVAELAGAVKYRRQPVLSKSSWTYWEGLPEETVVRTHRRNRKHSFTWSTHDGLTIVGVAWPATEFPSGRTAEQVDDAVIEAFADADPDFARDLRETRRADRWLTGAVPNFLRVPHGPGWALVGDSGATRDPITASGITHALLSAELLADAVHDGLSGLRPMKEALDAYARARDRLVVDHYDYTRDYARIADHSPEERALIQAMGRSPHHARQMIGLFATVVPPADFYTRANFRELFDYLDETRGLPPGIRVLRWLLHGLPGRPAAAAALADRLVAAKLGPMGELLLRSGRPGRPAALAGRAG</sequence>
<reference evidence="2" key="1">
    <citation type="submission" date="2020-07" db="EMBL/GenBank/DDBJ databases">
        <authorList>
            <person name="Tarantini F.S."/>
            <person name="Hong K.W."/>
            <person name="Chan K.G."/>
        </authorList>
    </citation>
    <scope>NUCLEOTIDE SEQUENCE</scope>
    <source>
        <strain evidence="2">32-07</strain>
    </source>
</reference>
<dbReference type="Pfam" id="PF01494">
    <property type="entry name" value="FAD_binding_3"/>
    <property type="match status" value="1"/>
</dbReference>
<dbReference type="InterPro" id="IPR036188">
    <property type="entry name" value="FAD/NAD-bd_sf"/>
</dbReference>
<protein>
    <submittedName>
        <fullName evidence="2">NAD(P)/FAD-dependent oxidoreductase</fullName>
    </submittedName>
</protein>
<evidence type="ECO:0000259" key="1">
    <source>
        <dbReference type="Pfam" id="PF01494"/>
    </source>
</evidence>
<proteinExistence type="predicted"/>